<dbReference type="NCBIfam" id="TIGR00011">
    <property type="entry name" value="YbaK_EbsC"/>
    <property type="match status" value="1"/>
</dbReference>
<dbReference type="RefSeq" id="WP_114643319.1">
    <property type="nucleotide sequence ID" value="NZ_JAACIO010000028.1"/>
</dbReference>
<proteinExistence type="inferred from homology"/>
<dbReference type="Proteomes" id="UP000263486">
    <property type="component" value="Unassembled WGS sequence"/>
</dbReference>
<dbReference type="EMBL" id="QUAJ01000029">
    <property type="protein sequence ID" value="REI39877.1"/>
    <property type="molecule type" value="Genomic_DNA"/>
</dbReference>
<dbReference type="InterPro" id="IPR007214">
    <property type="entry name" value="YbaK/aa-tRNA-synth-assoc-dom"/>
</dbReference>
<comment type="caution">
    <text evidence="6">The sequence shown here is derived from an EMBL/GenBank/DDBJ whole genome shotgun (WGS) entry which is preliminary data.</text>
</comment>
<dbReference type="CDD" id="cd00002">
    <property type="entry name" value="YbaK_deacylase"/>
    <property type="match status" value="1"/>
</dbReference>
<dbReference type="InterPro" id="IPR036754">
    <property type="entry name" value="YbaK/aa-tRNA-synt-asso_dom_sf"/>
</dbReference>
<dbReference type="PANTHER" id="PTHR30411:SF0">
    <property type="entry name" value="CYS-TRNA(PRO)_CYS-TRNA(CYS) DEACYLASE YBAK"/>
    <property type="match status" value="1"/>
</dbReference>
<dbReference type="SUPFAM" id="SSF55826">
    <property type="entry name" value="YbaK/ProRS associated domain"/>
    <property type="match status" value="1"/>
</dbReference>
<organism evidence="6 7">
    <name type="scientific">Psychrilyobacter piezotolerans</name>
    <dbReference type="NCBI Taxonomy" id="2293438"/>
    <lineage>
        <taxon>Bacteria</taxon>
        <taxon>Fusobacteriati</taxon>
        <taxon>Fusobacteriota</taxon>
        <taxon>Fusobacteriia</taxon>
        <taxon>Fusobacteriales</taxon>
        <taxon>Fusobacteriaceae</taxon>
        <taxon>Psychrilyobacter</taxon>
    </lineage>
</organism>
<keyword evidence="7" id="KW-1185">Reference proteome</keyword>
<evidence type="ECO:0000256" key="1">
    <source>
        <dbReference type="ARBA" id="ARBA00009798"/>
    </source>
</evidence>
<evidence type="ECO:0000313" key="6">
    <source>
        <dbReference type="EMBL" id="REI39877.1"/>
    </source>
</evidence>
<keyword evidence="3 4" id="KW-0456">Lyase</keyword>
<feature type="domain" description="YbaK/aminoacyl-tRNA synthetase-associated" evidence="5">
    <location>
        <begin position="31"/>
        <end position="145"/>
    </location>
</feature>
<keyword evidence="2 4" id="KW-0648">Protein biosynthesis</keyword>
<dbReference type="PANTHER" id="PTHR30411">
    <property type="entry name" value="CYTOPLASMIC PROTEIN"/>
    <property type="match status" value="1"/>
</dbReference>
<gene>
    <name evidence="6" type="primary">ybaK</name>
    <name evidence="6" type="ORF">DYH56_13035</name>
</gene>
<dbReference type="Gene3D" id="3.90.960.10">
    <property type="entry name" value="YbaK/aminoacyl-tRNA synthetase-associated domain"/>
    <property type="match status" value="1"/>
</dbReference>
<sequence length="158" mass="17869">MKKTNAMRILDKNKIPYGTDEYEYDESDLSAVAMAEKTKVDIDRIFKTLVLLGDKTGYLVACIPGKQELDLKKLAKISKNKKVEMIHMKDLLKITGYMRGGCSPLGMKKLFPTYMENSCLNFETIFISGGKRGMQIEIAPNNLIKILDIRVDDISINI</sequence>
<dbReference type="InterPro" id="IPR004369">
    <property type="entry name" value="Prolyl-tRNA_editing_YbaK/EbsC"/>
</dbReference>
<evidence type="ECO:0000259" key="5">
    <source>
        <dbReference type="Pfam" id="PF04073"/>
    </source>
</evidence>
<comment type="similarity">
    <text evidence="1 4">Belongs to the prolyl-tRNA editing family. YbaK/EbsC subfamily.</text>
</comment>
<name>A0ABX9KE13_9FUSO</name>
<dbReference type="PIRSF" id="PIRSF006181">
    <property type="entry name" value="EbsC_YbaK"/>
    <property type="match status" value="1"/>
</dbReference>
<reference evidence="6 7" key="1">
    <citation type="submission" date="2018-08" db="EMBL/GenBank/DDBJ databases">
        <title>Draft genome sequence of Psychrilyobacter sp. strain SD5 isolated from Black Sea water.</title>
        <authorList>
            <person name="Yadav S."/>
            <person name="Villanueva L."/>
            <person name="Damste J.S.S."/>
        </authorList>
    </citation>
    <scope>NUCLEOTIDE SEQUENCE [LARGE SCALE GENOMIC DNA]</scope>
    <source>
        <strain evidence="6 7">SD5</strain>
    </source>
</reference>
<dbReference type="EC" id="4.2.-.-" evidence="4"/>
<protein>
    <recommendedName>
        <fullName evidence="4">Cys-tRNA(Pro)/Cys-tRNA(Cys) deacylase</fullName>
        <ecNumber evidence="4">4.2.-.-</ecNumber>
    </recommendedName>
</protein>
<evidence type="ECO:0000256" key="3">
    <source>
        <dbReference type="ARBA" id="ARBA00023239"/>
    </source>
</evidence>
<evidence type="ECO:0000313" key="7">
    <source>
        <dbReference type="Proteomes" id="UP000263486"/>
    </source>
</evidence>
<dbReference type="Pfam" id="PF04073">
    <property type="entry name" value="tRNA_edit"/>
    <property type="match status" value="1"/>
</dbReference>
<evidence type="ECO:0000256" key="2">
    <source>
        <dbReference type="ARBA" id="ARBA00022917"/>
    </source>
</evidence>
<accession>A0ABX9KE13</accession>
<evidence type="ECO:0000256" key="4">
    <source>
        <dbReference type="PIRNR" id="PIRNR006181"/>
    </source>
</evidence>